<organism evidence="6 7">
    <name type="scientific">Nocardia salmonicida</name>
    <dbReference type="NCBI Taxonomy" id="53431"/>
    <lineage>
        <taxon>Bacteria</taxon>
        <taxon>Bacillati</taxon>
        <taxon>Actinomycetota</taxon>
        <taxon>Actinomycetes</taxon>
        <taxon>Mycobacteriales</taxon>
        <taxon>Nocardiaceae</taxon>
        <taxon>Nocardia</taxon>
    </lineage>
</organism>
<dbReference type="InterPro" id="IPR004136">
    <property type="entry name" value="NMO"/>
</dbReference>
<dbReference type="Gene3D" id="3.20.20.70">
    <property type="entry name" value="Aldolase class I"/>
    <property type="match status" value="1"/>
</dbReference>
<protein>
    <submittedName>
        <fullName evidence="6">Nitronate monooxygenase</fullName>
    </submittedName>
</protein>
<keyword evidence="4" id="KW-0560">Oxidoreductase</keyword>
<evidence type="ECO:0000313" key="6">
    <source>
        <dbReference type="EMBL" id="WTY39223.1"/>
    </source>
</evidence>
<dbReference type="EMBL" id="CP109527">
    <property type="protein sequence ID" value="WTY39223.1"/>
    <property type="molecule type" value="Genomic_DNA"/>
</dbReference>
<dbReference type="PANTHER" id="PTHR42747:SF4">
    <property type="entry name" value="BLR1330 PROTEIN"/>
    <property type="match status" value="1"/>
</dbReference>
<evidence type="ECO:0000256" key="3">
    <source>
        <dbReference type="ARBA" id="ARBA00022643"/>
    </source>
</evidence>
<reference evidence="6 7" key="1">
    <citation type="submission" date="2022-10" db="EMBL/GenBank/DDBJ databases">
        <title>The complete genomes of actinobacterial strains from the NBC collection.</title>
        <authorList>
            <person name="Joergensen T.S."/>
            <person name="Alvarez Arevalo M."/>
            <person name="Sterndorff E.B."/>
            <person name="Faurdal D."/>
            <person name="Vuksanovic O."/>
            <person name="Mourched A.-S."/>
            <person name="Charusanti P."/>
            <person name="Shaw S."/>
            <person name="Blin K."/>
            <person name="Weber T."/>
        </authorList>
    </citation>
    <scope>NUCLEOTIDE SEQUENCE [LARGE SCALE GENOMIC DNA]</scope>
    <source>
        <strain evidence="6 7">NBC_01413</strain>
    </source>
</reference>
<accession>A0ABZ1NHL8</accession>
<keyword evidence="7" id="KW-1185">Reference proteome</keyword>
<evidence type="ECO:0000256" key="5">
    <source>
        <dbReference type="ARBA" id="ARBA00023033"/>
    </source>
</evidence>
<dbReference type="Proteomes" id="UP001621418">
    <property type="component" value="Chromosome"/>
</dbReference>
<keyword evidence="2" id="KW-0285">Flavoprotein</keyword>
<gene>
    <name evidence="6" type="ORF">OG308_16015</name>
</gene>
<keyword evidence="3" id="KW-0288">FMN</keyword>
<dbReference type="SUPFAM" id="SSF51412">
    <property type="entry name" value="Inosine monophosphate dehydrogenase (IMPDH)"/>
    <property type="match status" value="1"/>
</dbReference>
<evidence type="ECO:0000256" key="1">
    <source>
        <dbReference type="ARBA" id="ARBA00009881"/>
    </source>
</evidence>
<dbReference type="Pfam" id="PF03060">
    <property type="entry name" value="NMO"/>
    <property type="match status" value="1"/>
</dbReference>
<comment type="similarity">
    <text evidence="1">Belongs to the nitronate monooxygenase family. NMO class I subfamily.</text>
</comment>
<dbReference type="PANTHER" id="PTHR42747">
    <property type="entry name" value="NITRONATE MONOOXYGENASE-RELATED"/>
    <property type="match status" value="1"/>
</dbReference>
<name>A0ABZ1NHL8_9NOCA</name>
<proteinExistence type="inferred from homology"/>
<dbReference type="CDD" id="cd04730">
    <property type="entry name" value="NPD_like"/>
    <property type="match status" value="1"/>
</dbReference>
<evidence type="ECO:0000313" key="7">
    <source>
        <dbReference type="Proteomes" id="UP001621418"/>
    </source>
</evidence>
<evidence type="ECO:0000256" key="2">
    <source>
        <dbReference type="ARBA" id="ARBA00022630"/>
    </source>
</evidence>
<sequence length="338" mass="35089">MITFDDLAVRLALPAIAAPMFLVSGPELVTAACLSGVIGAFPTINARTPEELADWLVRIEADLAGRTCPSTGQRPAPVAANLIVQRGNSRTLSDLAVLCEHPTEIVITSVGSPADVIEPLHAAGSLVFADVASLRHAHRAVEAGADGLILLAAGSGGQTGWANPFAFVRAVREFFDGTLVLAGGIGDGVAVRAAITLGADLAYLGTRFLATTESMAAPGHKDMVTESSLDDVTLTSAVTGLPANLLRSSLEAYGVDIAALKQAAPGESIATMLRDNGDKPRNWLDIWGAGHSTSAVRDIPTVADLTERLVGEYRAASQPEGSVHRATEQVYRPAVTSP</sequence>
<dbReference type="InterPro" id="IPR013785">
    <property type="entry name" value="Aldolase_TIM"/>
</dbReference>
<dbReference type="RefSeq" id="WP_405151149.1">
    <property type="nucleotide sequence ID" value="NZ_CP109527.1"/>
</dbReference>
<evidence type="ECO:0000256" key="4">
    <source>
        <dbReference type="ARBA" id="ARBA00023002"/>
    </source>
</evidence>
<keyword evidence="5 6" id="KW-0503">Monooxygenase</keyword>
<dbReference type="GO" id="GO:0004497">
    <property type="term" value="F:monooxygenase activity"/>
    <property type="evidence" value="ECO:0007669"/>
    <property type="project" value="UniProtKB-KW"/>
</dbReference>